<accession>A0ABV9U2V6</accession>
<name>A0ABV9U2V6_9ACTN</name>
<dbReference type="PROSITE" id="PS50915">
    <property type="entry name" value="CRYSTALLIN_BETA_GAMMA"/>
    <property type="match status" value="1"/>
</dbReference>
<dbReference type="Proteomes" id="UP001595872">
    <property type="component" value="Unassembled WGS sequence"/>
</dbReference>
<keyword evidence="2" id="KW-0677">Repeat</keyword>
<evidence type="ECO:0000256" key="1">
    <source>
        <dbReference type="ARBA" id="ARBA00009646"/>
    </source>
</evidence>
<reference evidence="5" key="1">
    <citation type="journal article" date="2019" name="Int. J. Syst. Evol. Microbiol.">
        <title>The Global Catalogue of Microorganisms (GCM) 10K type strain sequencing project: providing services to taxonomists for standard genome sequencing and annotation.</title>
        <authorList>
            <consortium name="The Broad Institute Genomics Platform"/>
            <consortium name="The Broad Institute Genome Sequencing Center for Infectious Disease"/>
            <person name="Wu L."/>
            <person name="Ma J."/>
        </authorList>
    </citation>
    <scope>NUCLEOTIDE SEQUENCE [LARGE SCALE GENOMIC DNA]</scope>
    <source>
        <strain evidence="5">KLKA75</strain>
    </source>
</reference>
<dbReference type="RefSeq" id="WP_378258281.1">
    <property type="nucleotide sequence ID" value="NZ_JBHSIT010000006.1"/>
</dbReference>
<sequence length="119" mass="12381">MPPAAGKAQVFADKDYQGASATLEEGCYNFGLNTGAVGNDVISSLKVAAGYEVTLYADYNGEGASKTYTSDTPWLEGFNDTASSIQIAAAGKTGEWSQGSGSSAETGDDWFYFEDTSSA</sequence>
<keyword evidence="5" id="KW-1185">Reference proteome</keyword>
<organism evidence="4 5">
    <name type="scientific">Actinomadura gamaensis</name>
    <dbReference type="NCBI Taxonomy" id="1763541"/>
    <lineage>
        <taxon>Bacteria</taxon>
        <taxon>Bacillati</taxon>
        <taxon>Actinomycetota</taxon>
        <taxon>Actinomycetes</taxon>
        <taxon>Streptosporangiales</taxon>
        <taxon>Thermomonosporaceae</taxon>
        <taxon>Actinomadura</taxon>
    </lineage>
</organism>
<dbReference type="EMBL" id="JBHSIT010000006">
    <property type="protein sequence ID" value="MFC4910183.1"/>
    <property type="molecule type" value="Genomic_DNA"/>
</dbReference>
<proteinExistence type="inferred from homology"/>
<gene>
    <name evidence="4" type="ORF">ACFPCY_22905</name>
</gene>
<evidence type="ECO:0000259" key="3">
    <source>
        <dbReference type="PROSITE" id="PS50915"/>
    </source>
</evidence>
<dbReference type="Gene3D" id="2.60.20.10">
    <property type="entry name" value="Crystallins"/>
    <property type="match status" value="1"/>
</dbReference>
<evidence type="ECO:0000313" key="5">
    <source>
        <dbReference type="Proteomes" id="UP001595872"/>
    </source>
</evidence>
<evidence type="ECO:0000256" key="2">
    <source>
        <dbReference type="ARBA" id="ARBA00022737"/>
    </source>
</evidence>
<evidence type="ECO:0000313" key="4">
    <source>
        <dbReference type="EMBL" id="MFC4910183.1"/>
    </source>
</evidence>
<feature type="domain" description="Beta/gamma crystallin 'Greek key'" evidence="3">
    <location>
        <begin position="6"/>
        <end position="49"/>
    </location>
</feature>
<comment type="similarity">
    <text evidence="1">Belongs to the beta/gamma-crystallin family.</text>
</comment>
<dbReference type="InterPro" id="IPR011024">
    <property type="entry name" value="G_crystallin-like"/>
</dbReference>
<dbReference type="SUPFAM" id="SSF49695">
    <property type="entry name" value="gamma-Crystallin-like"/>
    <property type="match status" value="1"/>
</dbReference>
<comment type="caution">
    <text evidence="4">The sequence shown here is derived from an EMBL/GenBank/DDBJ whole genome shotgun (WGS) entry which is preliminary data.</text>
</comment>
<protein>
    <recommendedName>
        <fullName evidence="3">Beta/gamma crystallin 'Greek key' domain-containing protein</fullName>
    </recommendedName>
</protein>
<dbReference type="InterPro" id="IPR001064">
    <property type="entry name" value="Beta/gamma_crystallin"/>
</dbReference>